<dbReference type="EMBL" id="PCRM01000041">
    <property type="protein sequence ID" value="PIP21414.1"/>
    <property type="molecule type" value="Genomic_DNA"/>
</dbReference>
<comment type="caution">
    <text evidence="1">The sequence shown here is derived from an EMBL/GenBank/DDBJ whole genome shotgun (WGS) entry which is preliminary data.</text>
</comment>
<organism evidence="1 2">
    <name type="scientific">Candidatus Nealsonbacteria bacterium CG23_combo_of_CG06-09_8_20_14_all_40_13</name>
    <dbReference type="NCBI Taxonomy" id="1974724"/>
    <lineage>
        <taxon>Bacteria</taxon>
        <taxon>Candidatus Nealsoniibacteriota</taxon>
    </lineage>
</organism>
<protein>
    <submittedName>
        <fullName evidence="1">Uncharacterized protein</fullName>
    </submittedName>
</protein>
<accession>A0A2G9YQD9</accession>
<dbReference type="AlphaFoldDB" id="A0A2G9YQD9"/>
<name>A0A2G9YQD9_9BACT</name>
<sequence length="60" mass="6427">MGNALNARLLSRKHAVGRPSVATTARVSASLLRRNVGDLARFAGVYPPLAEHGFLSQKAR</sequence>
<reference evidence="1 2" key="1">
    <citation type="submission" date="2017-09" db="EMBL/GenBank/DDBJ databases">
        <title>Depth-based differentiation of microbial function through sediment-hosted aquifers and enrichment of novel symbionts in the deep terrestrial subsurface.</title>
        <authorList>
            <person name="Probst A.J."/>
            <person name="Ladd B."/>
            <person name="Jarett J.K."/>
            <person name="Geller-Mcgrath D.E."/>
            <person name="Sieber C.M."/>
            <person name="Emerson J.B."/>
            <person name="Anantharaman K."/>
            <person name="Thomas B.C."/>
            <person name="Malmstrom R."/>
            <person name="Stieglmeier M."/>
            <person name="Klingl A."/>
            <person name="Woyke T."/>
            <person name="Ryan C.M."/>
            <person name="Banfield J.F."/>
        </authorList>
    </citation>
    <scope>NUCLEOTIDE SEQUENCE [LARGE SCALE GENOMIC DNA]</scope>
    <source>
        <strain evidence="1">CG23_combo_of_CG06-09_8_20_14_all_40_13</strain>
    </source>
</reference>
<dbReference type="Proteomes" id="UP000231567">
    <property type="component" value="Unassembled WGS sequence"/>
</dbReference>
<evidence type="ECO:0000313" key="1">
    <source>
        <dbReference type="EMBL" id="PIP21414.1"/>
    </source>
</evidence>
<evidence type="ECO:0000313" key="2">
    <source>
        <dbReference type="Proteomes" id="UP000231567"/>
    </source>
</evidence>
<proteinExistence type="predicted"/>
<gene>
    <name evidence="1" type="ORF">COX39_03025</name>
</gene>